<dbReference type="Proteomes" id="UP001589844">
    <property type="component" value="Unassembled WGS sequence"/>
</dbReference>
<evidence type="ECO:0000256" key="2">
    <source>
        <dbReference type="ARBA" id="ARBA00023136"/>
    </source>
</evidence>
<evidence type="ECO:0000256" key="4">
    <source>
        <dbReference type="SAM" id="MobiDB-lite"/>
    </source>
</evidence>
<evidence type="ECO:0000256" key="3">
    <source>
        <dbReference type="ARBA" id="ARBA00023237"/>
    </source>
</evidence>
<feature type="domain" description="TonB-dependent receptor-like beta-barrel" evidence="5">
    <location>
        <begin position="118"/>
        <end position="657"/>
    </location>
</feature>
<dbReference type="InterPro" id="IPR036942">
    <property type="entry name" value="Beta-barrel_TonB_sf"/>
</dbReference>
<accession>A0ABV6IFF2</accession>
<dbReference type="SUPFAM" id="SSF56935">
    <property type="entry name" value="Porins"/>
    <property type="match status" value="1"/>
</dbReference>
<dbReference type="Pfam" id="PF00593">
    <property type="entry name" value="TonB_dep_Rec_b-barrel"/>
    <property type="match status" value="1"/>
</dbReference>
<feature type="compositionally biased region" description="Polar residues" evidence="4">
    <location>
        <begin position="244"/>
        <end position="258"/>
    </location>
</feature>
<dbReference type="EMBL" id="JBHLXJ010000013">
    <property type="protein sequence ID" value="MFC0350552.1"/>
    <property type="molecule type" value="Genomic_DNA"/>
</dbReference>
<evidence type="ECO:0000256" key="1">
    <source>
        <dbReference type="ARBA" id="ARBA00004442"/>
    </source>
</evidence>
<comment type="subcellular location">
    <subcellularLocation>
        <location evidence="1">Cell outer membrane</location>
    </subcellularLocation>
</comment>
<organism evidence="6 7">
    <name type="scientific">Undibacterium danionis</name>
    <dbReference type="NCBI Taxonomy" id="1812100"/>
    <lineage>
        <taxon>Bacteria</taxon>
        <taxon>Pseudomonadati</taxon>
        <taxon>Pseudomonadota</taxon>
        <taxon>Betaproteobacteria</taxon>
        <taxon>Burkholderiales</taxon>
        <taxon>Oxalobacteraceae</taxon>
        <taxon>Undibacterium</taxon>
    </lineage>
</organism>
<protein>
    <submittedName>
        <fullName evidence="6">TonB-dependent receptor domain-containing protein</fullName>
    </submittedName>
</protein>
<reference evidence="6 7" key="1">
    <citation type="submission" date="2024-09" db="EMBL/GenBank/DDBJ databases">
        <authorList>
            <person name="Sun Q."/>
            <person name="Mori K."/>
        </authorList>
    </citation>
    <scope>NUCLEOTIDE SEQUENCE [LARGE SCALE GENOMIC DNA]</scope>
    <source>
        <strain evidence="6 7">CCM 8677</strain>
    </source>
</reference>
<sequence length="700" mass="75363">MVSTVNTFNFNPDNYYNTGMDRNQATALANYKINDNFEAYTEMLYTNSVVASQLASTGTFASTFDVPIGNPYIPQPMREQICLRRGIAATDCVVGNTTIVPMGVDRRITELGPRINNYTTQTYQYTFGMKGEVAGNWTYDAYWSRGASDQTSLRKNWGSFNKMKQALNAVSKTACVNTSGGCVPLNAFGAEGSINADMAKFINMDGITLQNVTQDVAALSTSGDLGSFVQSPWAKQPITISLSAEQRKSTASTTSDEGVQSGDLAGAGGANPNRIGSFKMKEMAVEANIPLIKDLPFVRNLAMELGYRKTDFETSAQSRDYGSYKYGGEWEPVKSFRLRGMVQLATRAPNVNELFAPVSTGLNNLAVDPCQLALINQADANKAGTLSNLCRLTGVPAGSIGSVATPSAGQINRLSGGNPNLAPEEAKSKTIGFVIEPLPKMAISLDYYKIDITKAITTPTVADILDGCYSTKFNPGLVMNVSCAAIGRNINNGTLNGPAAESKGVAVQLSNLGVVQVSGYDLNIAYQLGLNQLGLDAKYGKLNLGLNYNQAKSNLFQATPVSINRDCLGYYSTSCGGPSYKSKFNQRTSWIVGDFTFGYNWRYVGAVEIEPISNPTKADGSKTYLPAYSSISAYNYLDLSANWNFNKTVKLSLSVTNATNRKPPFVGNTVSGTGVNAGNTFPTYYDVAGRYYTLGATIKF</sequence>
<keyword evidence="7" id="KW-1185">Reference proteome</keyword>
<keyword evidence="3" id="KW-0998">Cell outer membrane</keyword>
<keyword evidence="2" id="KW-0472">Membrane</keyword>
<dbReference type="Gene3D" id="2.40.170.20">
    <property type="entry name" value="TonB-dependent receptor, beta-barrel domain"/>
    <property type="match status" value="1"/>
</dbReference>
<dbReference type="InterPro" id="IPR000531">
    <property type="entry name" value="Beta-barrel_TonB"/>
</dbReference>
<evidence type="ECO:0000313" key="6">
    <source>
        <dbReference type="EMBL" id="MFC0350552.1"/>
    </source>
</evidence>
<feature type="region of interest" description="Disordered" evidence="4">
    <location>
        <begin position="244"/>
        <end position="270"/>
    </location>
</feature>
<evidence type="ECO:0000313" key="7">
    <source>
        <dbReference type="Proteomes" id="UP001589844"/>
    </source>
</evidence>
<dbReference type="PANTHER" id="PTHR47234:SF2">
    <property type="entry name" value="TONB-DEPENDENT RECEPTOR"/>
    <property type="match status" value="1"/>
</dbReference>
<dbReference type="PANTHER" id="PTHR47234">
    <property type="match status" value="1"/>
</dbReference>
<comment type="caution">
    <text evidence="6">The sequence shown here is derived from an EMBL/GenBank/DDBJ whole genome shotgun (WGS) entry which is preliminary data.</text>
</comment>
<name>A0ABV6IFF2_9BURK</name>
<dbReference type="RefSeq" id="WP_390212950.1">
    <property type="nucleotide sequence ID" value="NZ_JBHLXJ010000013.1"/>
</dbReference>
<keyword evidence="6" id="KW-0675">Receptor</keyword>
<gene>
    <name evidence="6" type="ORF">ACFFJH_12085</name>
</gene>
<evidence type="ECO:0000259" key="5">
    <source>
        <dbReference type="Pfam" id="PF00593"/>
    </source>
</evidence>
<proteinExistence type="predicted"/>